<sequence>MSNEHNPKSDSAPIADNNSDIALHGATFFPHAQSFVVSGGTFTSVTNINHTSPSKFRMIPVEDIDLLRETCVINSSFWPNSVKRIYSARIIRKKSPMTVALHRGDDADEDWFREISKYSGFRHPNFMQLYGAASSYGLRATIFHDDLIPLEHFVAAYRQHLPLWHLPLWTMYINVCADKLMTDILTAFELCYPAEKYAVSHEIWLRSATGRLCLDFSILSQLEESFSYLPLLDHLPDSTPWGTACFFEPQPESMILASSTLDDCHWACGVDLAHEHRFSISAPDSIVRLGVVVDSTLRGVPPFVELAVMTSHNIRFFDFPLRKIGTVLEDGWTRIVSSNVGDFEIPIATNCTWPWISQANHIFSRLHITSHHEQYVLLAWVVYSFHFERTQEKPPKGYLFICPSVDFQVGPSAFRWPVCPVYWSCDELGEERLSAEDAERRGFPAISFSTEVIGNSWDQSVYAALQQFHQGKGFDPDSQDVARHIGRPLFQVSSELDAPFAHADDEVPGADECVSNIISGANTEAKGGYEILDQPGRQNVKPSSILDDESRPLPAGYKVVIVAKFALILLNIFLAALTVL</sequence>
<dbReference type="EMBL" id="JARKIB010000167">
    <property type="protein sequence ID" value="KAJ7729157.1"/>
    <property type="molecule type" value="Genomic_DNA"/>
</dbReference>
<reference evidence="1" key="1">
    <citation type="submission" date="2023-03" db="EMBL/GenBank/DDBJ databases">
        <title>Massive genome expansion in bonnet fungi (Mycena s.s.) driven by repeated elements and novel gene families across ecological guilds.</title>
        <authorList>
            <consortium name="Lawrence Berkeley National Laboratory"/>
            <person name="Harder C.B."/>
            <person name="Miyauchi S."/>
            <person name="Viragh M."/>
            <person name="Kuo A."/>
            <person name="Thoen E."/>
            <person name="Andreopoulos B."/>
            <person name="Lu D."/>
            <person name="Skrede I."/>
            <person name="Drula E."/>
            <person name="Henrissat B."/>
            <person name="Morin E."/>
            <person name="Kohler A."/>
            <person name="Barry K."/>
            <person name="LaButti K."/>
            <person name="Morin E."/>
            <person name="Salamov A."/>
            <person name="Lipzen A."/>
            <person name="Mereny Z."/>
            <person name="Hegedus B."/>
            <person name="Baldrian P."/>
            <person name="Stursova M."/>
            <person name="Weitz H."/>
            <person name="Taylor A."/>
            <person name="Grigoriev I.V."/>
            <person name="Nagy L.G."/>
            <person name="Martin F."/>
            <person name="Kauserud H."/>
        </authorList>
    </citation>
    <scope>NUCLEOTIDE SEQUENCE</scope>
    <source>
        <strain evidence="1">CBHHK182m</strain>
    </source>
</reference>
<evidence type="ECO:0000313" key="2">
    <source>
        <dbReference type="Proteomes" id="UP001215598"/>
    </source>
</evidence>
<proteinExistence type="predicted"/>
<gene>
    <name evidence="1" type="ORF">B0H16DRAFT_1587304</name>
</gene>
<protein>
    <recommendedName>
        <fullName evidence="3">Protein kinase domain-containing protein</fullName>
    </recommendedName>
</protein>
<keyword evidence="2" id="KW-1185">Reference proteome</keyword>
<evidence type="ECO:0000313" key="1">
    <source>
        <dbReference type="EMBL" id="KAJ7729157.1"/>
    </source>
</evidence>
<accession>A0AAD7MSV5</accession>
<organism evidence="1 2">
    <name type="scientific">Mycena metata</name>
    <dbReference type="NCBI Taxonomy" id="1033252"/>
    <lineage>
        <taxon>Eukaryota</taxon>
        <taxon>Fungi</taxon>
        <taxon>Dikarya</taxon>
        <taxon>Basidiomycota</taxon>
        <taxon>Agaricomycotina</taxon>
        <taxon>Agaricomycetes</taxon>
        <taxon>Agaricomycetidae</taxon>
        <taxon>Agaricales</taxon>
        <taxon>Marasmiineae</taxon>
        <taxon>Mycenaceae</taxon>
        <taxon>Mycena</taxon>
    </lineage>
</organism>
<name>A0AAD7MSV5_9AGAR</name>
<dbReference type="AlphaFoldDB" id="A0AAD7MSV5"/>
<dbReference type="Proteomes" id="UP001215598">
    <property type="component" value="Unassembled WGS sequence"/>
</dbReference>
<evidence type="ECO:0008006" key="3">
    <source>
        <dbReference type="Google" id="ProtNLM"/>
    </source>
</evidence>
<comment type="caution">
    <text evidence="1">The sequence shown here is derived from an EMBL/GenBank/DDBJ whole genome shotgun (WGS) entry which is preliminary data.</text>
</comment>